<gene>
    <name evidence="1" type="ORF">IL334_001689</name>
</gene>
<dbReference type="PRINTS" id="PR00081">
    <property type="entry name" value="GDHRDH"/>
</dbReference>
<dbReference type="InterPro" id="IPR002347">
    <property type="entry name" value="SDR_fam"/>
</dbReference>
<name>A0ABZ1CSZ5_9TREE</name>
<accession>A0ABZ1CSZ5</accession>
<evidence type="ECO:0000313" key="2">
    <source>
        <dbReference type="Proteomes" id="UP001329825"/>
    </source>
</evidence>
<sequence length="250" mass="26986">MASTSTRRIAVILGVGPGLSTSIAKALSPTHSLLLLSRSLPDSLPKLNLPSSIPKENILALPSDGSVHSLQKAFEDLKKHWPEGKVDVGVYNVNEKFSLKGFLERDDSDLKDGLESGVVGGWNLSKSLLPMFLSNSPDSTTGAKGTLIFTGATMSLKAGGKFSSLAAGMFARRALAQSLAREFGPQGIHVSHVVIDGIIDTTRVQGMMGDDKDDRRLKPDDIAQTYLHLVNQPRSAWTHELDIRPDTESW</sequence>
<dbReference type="PANTHER" id="PTHR43431:SF7">
    <property type="entry name" value="OXIDOREDUCTASE, SHORT CHAIN DEHYDROGENASE_REDUCTASE FAMILY (AFU_ORTHOLOGUE AFUA_5G14000)"/>
    <property type="match status" value="1"/>
</dbReference>
<evidence type="ECO:0000313" key="1">
    <source>
        <dbReference type="EMBL" id="WRT64755.1"/>
    </source>
</evidence>
<protein>
    <recommendedName>
        <fullName evidence="3">Short-chain dehydrogenase</fullName>
    </recommendedName>
</protein>
<dbReference type="Pfam" id="PF00106">
    <property type="entry name" value="adh_short"/>
    <property type="match status" value="1"/>
</dbReference>
<dbReference type="GeneID" id="87953820"/>
<evidence type="ECO:0008006" key="3">
    <source>
        <dbReference type="Google" id="ProtNLM"/>
    </source>
</evidence>
<organism evidence="1 2">
    <name type="scientific">Kwoniella shivajii</name>
    <dbReference type="NCBI Taxonomy" id="564305"/>
    <lineage>
        <taxon>Eukaryota</taxon>
        <taxon>Fungi</taxon>
        <taxon>Dikarya</taxon>
        <taxon>Basidiomycota</taxon>
        <taxon>Agaricomycotina</taxon>
        <taxon>Tremellomycetes</taxon>
        <taxon>Tremellales</taxon>
        <taxon>Cryptococcaceae</taxon>
        <taxon>Kwoniella</taxon>
    </lineage>
</organism>
<dbReference type="SUPFAM" id="SSF51735">
    <property type="entry name" value="NAD(P)-binding Rossmann-fold domains"/>
    <property type="match status" value="1"/>
</dbReference>
<dbReference type="InterPro" id="IPR036291">
    <property type="entry name" value="NAD(P)-bd_dom_sf"/>
</dbReference>
<dbReference type="PANTHER" id="PTHR43431">
    <property type="entry name" value="OXIDOREDUCTASE, SHORT CHAIN DEHYDROGENASE/REDUCTASE FAMILY (AFU_ORTHOLOGUE AFUA_5G14000)"/>
    <property type="match status" value="1"/>
</dbReference>
<proteinExistence type="predicted"/>
<dbReference type="Proteomes" id="UP001329825">
    <property type="component" value="Chromosome 2"/>
</dbReference>
<keyword evidence="2" id="KW-1185">Reference proteome</keyword>
<dbReference type="Gene3D" id="3.40.50.720">
    <property type="entry name" value="NAD(P)-binding Rossmann-like Domain"/>
    <property type="match status" value="1"/>
</dbReference>
<dbReference type="EMBL" id="CP141882">
    <property type="protein sequence ID" value="WRT64755.1"/>
    <property type="molecule type" value="Genomic_DNA"/>
</dbReference>
<reference evidence="1 2" key="1">
    <citation type="submission" date="2024-01" db="EMBL/GenBank/DDBJ databases">
        <title>Comparative genomics of Cryptococcus and Kwoniella reveals pathogenesis evolution and contrasting modes of karyotype evolution via chromosome fusion or intercentromeric recombination.</title>
        <authorList>
            <person name="Coelho M.A."/>
            <person name="David-Palma M."/>
            <person name="Shea T."/>
            <person name="Bowers K."/>
            <person name="McGinley-Smith S."/>
            <person name="Mohammad A.W."/>
            <person name="Gnirke A."/>
            <person name="Yurkov A.M."/>
            <person name="Nowrousian M."/>
            <person name="Sun S."/>
            <person name="Cuomo C.A."/>
            <person name="Heitman J."/>
        </authorList>
    </citation>
    <scope>NUCLEOTIDE SEQUENCE [LARGE SCALE GENOMIC DNA]</scope>
    <source>
        <strain evidence="1">CBS 11374</strain>
    </source>
</reference>
<dbReference type="RefSeq" id="XP_062789495.1">
    <property type="nucleotide sequence ID" value="XM_062933444.1"/>
</dbReference>